<sequence>MSLRATSTSFSLSASASLIAVLLLQLILYSHQTNAASYCNMFTGRWVPDQSYPLYDSAKCPFIEHEFNCKKNGRPDLAYTKYRWQPRDCNLKKFNGVRFLEKFRGKSIMFVGDSLSRNQWQSLTCMLHSSVPYAKYNLTRVDDVSIFTFTDYRVKVMLDRNVYLVDTVRERIGRVLKLDSIQGGKLWKGIDMLIFNTWHWWNRRGPTQPWDFIKIGNKTLKDMDRMIAFEKALTTWGHWVDANINTSKSMVFFQGISPSHYNGTEWHEPSAKSCIRQREPVLGSTYPGGLPPAVGVLKKALRKIKKPVKLLDITNLSLLRKDGHPSIYGLGGPTGMDCSHWCLAGVPDTWNEILYNMGQLIIKVLILLFLVSLSAKMGYGFHNFLHSIAFAAVVFVSCLHQYSDAAKVHDGDDQQLSDVSLGNSKVGGCDFFQGSWVRDDAYPLYDTSICPFIEREFDCLKNGRPDKLYLKYKWKPTACELPRTNGVSTFTIPEYDISVNLDRNAFLVDIVKEKIGRVLKLDSIKHGDAWKGYDMLIFNTWHWWLHKGSKQPWDYIQEGNNIQKDMDRLVAFNKGLTTWGKWVDSSVDPTTTKVFFQGISPTHYNGQEWNESKSTCVGQTQPINGSTYPGDSPPAVGIVKEVLSSMSTQVTLLDITTLSQMRKDGHPSIYGLDGQKGSDCSHWCLAGVPDTWNEILYAILVSGRNARN</sequence>
<keyword evidence="6" id="KW-0472">Membrane</keyword>
<name>A0AAP0MAI4_9ROSI</name>
<dbReference type="GO" id="GO:0005794">
    <property type="term" value="C:Golgi apparatus"/>
    <property type="evidence" value="ECO:0007669"/>
    <property type="project" value="TreeGrafter"/>
</dbReference>
<keyword evidence="4" id="KW-0735">Signal-anchor</keyword>
<evidence type="ECO:0000256" key="7">
    <source>
        <dbReference type="SAM" id="SignalP"/>
    </source>
</evidence>
<gene>
    <name evidence="10" type="ORF">WN944_014398</name>
</gene>
<dbReference type="Proteomes" id="UP001428341">
    <property type="component" value="Unassembled WGS sequence"/>
</dbReference>
<comment type="subcellular location">
    <subcellularLocation>
        <location evidence="1">Membrane</location>
        <topology evidence="1">Single-pass membrane protein</topology>
    </subcellularLocation>
</comment>
<dbReference type="InterPro" id="IPR029962">
    <property type="entry name" value="TBL"/>
</dbReference>
<feature type="chain" id="PRO_5043047566" description="Trichome birefringence-like N-terminal domain-containing protein" evidence="7">
    <location>
        <begin position="36"/>
        <end position="708"/>
    </location>
</feature>
<comment type="similarity">
    <text evidence="2">Belongs to the PC-esterase family. TBL subfamily.</text>
</comment>
<feature type="domain" description="Trichome birefringence-like C-terminal" evidence="8">
    <location>
        <begin position="92"/>
        <end position="357"/>
    </location>
</feature>
<keyword evidence="11" id="KW-1185">Reference proteome</keyword>
<evidence type="ECO:0000313" key="10">
    <source>
        <dbReference type="EMBL" id="KAK9199210.1"/>
    </source>
</evidence>
<dbReference type="EMBL" id="JBCGBO010000005">
    <property type="protein sequence ID" value="KAK9199210.1"/>
    <property type="molecule type" value="Genomic_DNA"/>
</dbReference>
<protein>
    <recommendedName>
        <fullName evidence="12">Trichome birefringence-like N-terminal domain-containing protein</fullName>
    </recommendedName>
</protein>
<evidence type="ECO:0000256" key="6">
    <source>
        <dbReference type="ARBA" id="ARBA00023136"/>
    </source>
</evidence>
<evidence type="ECO:0000256" key="1">
    <source>
        <dbReference type="ARBA" id="ARBA00004167"/>
    </source>
</evidence>
<dbReference type="PANTHER" id="PTHR32285:SF58">
    <property type="entry name" value="PROTEIN TRICHOME BIREFRINGENCE-LIKE 41"/>
    <property type="match status" value="1"/>
</dbReference>
<dbReference type="AlphaFoldDB" id="A0AAP0MAI4"/>
<evidence type="ECO:0000256" key="2">
    <source>
        <dbReference type="ARBA" id="ARBA00007727"/>
    </source>
</evidence>
<dbReference type="Pfam" id="PF13839">
    <property type="entry name" value="PC-Esterase"/>
    <property type="match status" value="2"/>
</dbReference>
<feature type="domain" description="Trichome birefringence-like N-terminal" evidence="9">
    <location>
        <begin position="39"/>
        <end position="90"/>
    </location>
</feature>
<dbReference type="InterPro" id="IPR025846">
    <property type="entry name" value="TBL_N"/>
</dbReference>
<dbReference type="PANTHER" id="PTHR32285">
    <property type="entry name" value="PROTEIN TRICHOME BIREFRINGENCE-LIKE 9-RELATED"/>
    <property type="match status" value="1"/>
</dbReference>
<comment type="caution">
    <text evidence="10">The sequence shown here is derived from an EMBL/GenBank/DDBJ whole genome shotgun (WGS) entry which is preliminary data.</text>
</comment>
<keyword evidence="3" id="KW-0812">Transmembrane</keyword>
<dbReference type="InterPro" id="IPR026057">
    <property type="entry name" value="TBL_C"/>
</dbReference>
<evidence type="ECO:0000259" key="8">
    <source>
        <dbReference type="Pfam" id="PF13839"/>
    </source>
</evidence>
<evidence type="ECO:0000256" key="4">
    <source>
        <dbReference type="ARBA" id="ARBA00022968"/>
    </source>
</evidence>
<dbReference type="GO" id="GO:0016413">
    <property type="term" value="F:O-acetyltransferase activity"/>
    <property type="evidence" value="ECO:0007669"/>
    <property type="project" value="InterPro"/>
</dbReference>
<feature type="signal peptide" evidence="7">
    <location>
        <begin position="1"/>
        <end position="35"/>
    </location>
</feature>
<proteinExistence type="inferred from homology"/>
<feature type="domain" description="Trichome birefringence-like N-terminal" evidence="9">
    <location>
        <begin position="428"/>
        <end position="480"/>
    </location>
</feature>
<keyword evidence="5" id="KW-1133">Transmembrane helix</keyword>
<evidence type="ECO:0000313" key="11">
    <source>
        <dbReference type="Proteomes" id="UP001428341"/>
    </source>
</evidence>
<organism evidence="10 11">
    <name type="scientific">Citrus x changshan-huyou</name>
    <dbReference type="NCBI Taxonomy" id="2935761"/>
    <lineage>
        <taxon>Eukaryota</taxon>
        <taxon>Viridiplantae</taxon>
        <taxon>Streptophyta</taxon>
        <taxon>Embryophyta</taxon>
        <taxon>Tracheophyta</taxon>
        <taxon>Spermatophyta</taxon>
        <taxon>Magnoliopsida</taxon>
        <taxon>eudicotyledons</taxon>
        <taxon>Gunneridae</taxon>
        <taxon>Pentapetalae</taxon>
        <taxon>rosids</taxon>
        <taxon>malvids</taxon>
        <taxon>Sapindales</taxon>
        <taxon>Rutaceae</taxon>
        <taxon>Aurantioideae</taxon>
        <taxon>Citrus</taxon>
    </lineage>
</organism>
<evidence type="ECO:0000256" key="5">
    <source>
        <dbReference type="ARBA" id="ARBA00022989"/>
    </source>
</evidence>
<reference evidence="10 11" key="1">
    <citation type="submission" date="2024-05" db="EMBL/GenBank/DDBJ databases">
        <title>Haplotype-resolved chromosome-level genome assembly of Huyou (Citrus changshanensis).</title>
        <authorList>
            <person name="Miao C."/>
            <person name="Chen W."/>
            <person name="Wu Y."/>
            <person name="Wang L."/>
            <person name="Zhao S."/>
            <person name="Grierson D."/>
            <person name="Xu C."/>
            <person name="Chen K."/>
        </authorList>
    </citation>
    <scope>NUCLEOTIDE SEQUENCE [LARGE SCALE GENOMIC DNA]</scope>
    <source>
        <strain evidence="10">01-14</strain>
        <tissue evidence="10">Leaf</tissue>
    </source>
</reference>
<dbReference type="GO" id="GO:0016020">
    <property type="term" value="C:membrane"/>
    <property type="evidence" value="ECO:0007669"/>
    <property type="project" value="UniProtKB-SubCell"/>
</dbReference>
<accession>A0AAP0MAI4</accession>
<dbReference type="Pfam" id="PF14416">
    <property type="entry name" value="PMR5N"/>
    <property type="match status" value="2"/>
</dbReference>
<evidence type="ECO:0008006" key="12">
    <source>
        <dbReference type="Google" id="ProtNLM"/>
    </source>
</evidence>
<keyword evidence="7" id="KW-0732">Signal</keyword>
<evidence type="ECO:0000259" key="9">
    <source>
        <dbReference type="Pfam" id="PF14416"/>
    </source>
</evidence>
<evidence type="ECO:0000256" key="3">
    <source>
        <dbReference type="ARBA" id="ARBA00022692"/>
    </source>
</evidence>
<feature type="domain" description="Trichome birefringence-like C-terminal" evidence="8">
    <location>
        <begin position="481"/>
        <end position="698"/>
    </location>
</feature>